<feature type="non-terminal residue" evidence="1">
    <location>
        <position position="281"/>
    </location>
</feature>
<evidence type="ECO:0000313" key="1">
    <source>
        <dbReference type="EMBL" id="VAW43093.1"/>
    </source>
</evidence>
<organism evidence="1">
    <name type="scientific">hydrothermal vent metagenome</name>
    <dbReference type="NCBI Taxonomy" id="652676"/>
    <lineage>
        <taxon>unclassified sequences</taxon>
        <taxon>metagenomes</taxon>
        <taxon>ecological metagenomes</taxon>
    </lineage>
</organism>
<dbReference type="AlphaFoldDB" id="A0A3B0VSI3"/>
<dbReference type="EMBL" id="UOEU01001021">
    <property type="protein sequence ID" value="VAW43093.1"/>
    <property type="molecule type" value="Genomic_DNA"/>
</dbReference>
<protein>
    <recommendedName>
        <fullName evidence="2">Primosomal protein N' (Replication factor Y)-superfamily II helicase</fullName>
    </recommendedName>
</protein>
<proteinExistence type="predicted"/>
<evidence type="ECO:0008006" key="2">
    <source>
        <dbReference type="Google" id="ProtNLM"/>
    </source>
</evidence>
<sequence>MSDSFPPKGYVQTKSAVSGIDVYMPRPSEADHRKVVDFRCPNCDGATAYSTDDGGLTCSFCGYHDAPQKEVVGKGAEEFEFTVETVERAVNGWGQERKELVCSSCATHTTLSTEMLTHTCPFCGSNAVVQTKAPQDVLRPRFLVPFVTTTDQCRQKTAVWLNSSWMLPKDLQKLARSAEYTPIYIPFWTFDARTTAAWRAEVRNTDAKRRRHSASNWNWERSSLLKLGNRDGQQWDWENGKTNLFTDDMLVSGSSKLSKTLLKQMRGYQLSALVPYDPTFL</sequence>
<reference evidence="1" key="1">
    <citation type="submission" date="2018-06" db="EMBL/GenBank/DDBJ databases">
        <authorList>
            <person name="Zhirakovskaya E."/>
        </authorList>
    </citation>
    <scope>NUCLEOTIDE SEQUENCE</scope>
</reference>
<gene>
    <name evidence="1" type="ORF">MNBD_CHLOROFLEXI01-1882</name>
</gene>
<accession>A0A3B0VSI3</accession>
<name>A0A3B0VSI3_9ZZZZ</name>